<dbReference type="InterPro" id="IPR011765">
    <property type="entry name" value="Pept_M16_N"/>
</dbReference>
<evidence type="ECO:0000256" key="3">
    <source>
        <dbReference type="ARBA" id="ARBA00022801"/>
    </source>
</evidence>
<feature type="compositionally biased region" description="Low complexity" evidence="6">
    <location>
        <begin position="481"/>
        <end position="493"/>
    </location>
</feature>
<feature type="domain" description="Peptidase M16 C-terminal" evidence="9">
    <location>
        <begin position="201"/>
        <end position="377"/>
    </location>
</feature>
<protein>
    <recommendedName>
        <fullName evidence="12">Peptidase</fullName>
    </recommendedName>
</protein>
<evidence type="ECO:0000259" key="8">
    <source>
        <dbReference type="Pfam" id="PF00675"/>
    </source>
</evidence>
<evidence type="ECO:0000259" key="9">
    <source>
        <dbReference type="Pfam" id="PF05193"/>
    </source>
</evidence>
<organism evidence="10 11">
    <name type="scientific">Mangrovibacter phragmitis</name>
    <dbReference type="NCBI Taxonomy" id="1691903"/>
    <lineage>
        <taxon>Bacteria</taxon>
        <taxon>Pseudomonadati</taxon>
        <taxon>Pseudomonadota</taxon>
        <taxon>Gammaproteobacteria</taxon>
        <taxon>Enterobacterales</taxon>
        <taxon>Enterobacteriaceae</taxon>
        <taxon>Mangrovibacter</taxon>
    </lineage>
</organism>
<dbReference type="Proteomes" id="UP000078225">
    <property type="component" value="Unassembled WGS sequence"/>
</dbReference>
<keyword evidence="5" id="KW-0482">Metalloprotease</keyword>
<evidence type="ECO:0000313" key="10">
    <source>
        <dbReference type="EMBL" id="OAT77119.1"/>
    </source>
</evidence>
<keyword evidence="3" id="KW-0378">Hydrolase</keyword>
<dbReference type="SUPFAM" id="SSF63411">
    <property type="entry name" value="LuxS/MPP-like metallohydrolase"/>
    <property type="match status" value="2"/>
</dbReference>
<name>A0A1B7L3Y8_9ENTR</name>
<reference evidence="11" key="1">
    <citation type="submission" date="2016-05" db="EMBL/GenBank/DDBJ databases">
        <authorList>
            <person name="Behera P."/>
            <person name="Vaishampayan P."/>
            <person name="Singh N."/>
            <person name="Raina V."/>
            <person name="Suar M."/>
            <person name="Pattnaik A."/>
            <person name="Rastogi G."/>
        </authorList>
    </citation>
    <scope>NUCLEOTIDE SEQUENCE [LARGE SCALE GENOMIC DNA]</scope>
    <source>
        <strain evidence="11">MP23</strain>
    </source>
</reference>
<sequence length="500" mass="55423">MQGNRIRLLASGLLMLTASGFAQADALQPDPAWQEGKLPNGLKWQILQTPQRPSDRIEIRLSINTGSLAETAQQSGFTAFIPRIALTQSGSLPALQARSLWQQSIDPNRPAPPALVSYNFTMYDMSLPNNRDDLLKEALSWLAGASGKLAITQESIDKALSTENMVKTWPANPQDAWWRYRLQGSAMLSHAPGTSLEQPVDMAALKSFYSKWYTPDAMTLIIVGNIDSRSVSEQIAKIFGSLTGKRTTPATLPTLQPLKSDAVSLISNHLQQDRLSVMWDTPWEPIRDSAALLHYWRADLAREALFWHVQQAMEKRKVKDIGLGFDCRVLYQRAQCGLNLDTSGDTLEKNMALLSEELANVREKGLPQESVDALIEQKRKELQTLFATYARTDTGVLMNQRLRSLQNQVVDIAPEQYQKLRAAFLGSVTIAEINQELRQMLSQDMALVLLQPQGEAEVNPKTLREIWGKHMPVDVPASSVTPDAPETPAAPDAGSNTSGK</sequence>
<gene>
    <name evidence="10" type="ORF">A9B99_07360</name>
</gene>
<dbReference type="Pfam" id="PF00675">
    <property type="entry name" value="Peptidase_M16"/>
    <property type="match status" value="1"/>
</dbReference>
<dbReference type="GO" id="GO:0046872">
    <property type="term" value="F:metal ion binding"/>
    <property type="evidence" value="ECO:0007669"/>
    <property type="project" value="InterPro"/>
</dbReference>
<dbReference type="GO" id="GO:0006508">
    <property type="term" value="P:proteolysis"/>
    <property type="evidence" value="ECO:0007669"/>
    <property type="project" value="UniProtKB-KW"/>
</dbReference>
<dbReference type="EMBL" id="LYRP01000012">
    <property type="protein sequence ID" value="OAT77119.1"/>
    <property type="molecule type" value="Genomic_DNA"/>
</dbReference>
<evidence type="ECO:0000313" key="11">
    <source>
        <dbReference type="Proteomes" id="UP000078225"/>
    </source>
</evidence>
<keyword evidence="4" id="KW-0862">Zinc</keyword>
<keyword evidence="7" id="KW-0732">Signal</keyword>
<dbReference type="OrthoDB" id="9811314at2"/>
<evidence type="ECO:0000256" key="7">
    <source>
        <dbReference type="SAM" id="SignalP"/>
    </source>
</evidence>
<dbReference type="GO" id="GO:0008237">
    <property type="term" value="F:metallopeptidase activity"/>
    <property type="evidence" value="ECO:0007669"/>
    <property type="project" value="UniProtKB-KW"/>
</dbReference>
<feature type="domain" description="Peptidase M16 N-terminal" evidence="8">
    <location>
        <begin position="53"/>
        <end position="175"/>
    </location>
</feature>
<dbReference type="InterPro" id="IPR011249">
    <property type="entry name" value="Metalloenz_LuxS/M16"/>
</dbReference>
<dbReference type="RefSeq" id="WP_064597747.1">
    <property type="nucleotide sequence ID" value="NZ_CP134782.1"/>
</dbReference>
<feature type="signal peptide" evidence="7">
    <location>
        <begin position="1"/>
        <end position="24"/>
    </location>
</feature>
<feature type="chain" id="PRO_5008596722" description="Peptidase" evidence="7">
    <location>
        <begin position="25"/>
        <end position="500"/>
    </location>
</feature>
<comment type="similarity">
    <text evidence="1">Belongs to the peptidase M16 family.</text>
</comment>
<dbReference type="InterPro" id="IPR007863">
    <property type="entry name" value="Peptidase_M16_C"/>
</dbReference>
<comment type="caution">
    <text evidence="10">The sequence shown here is derived from an EMBL/GenBank/DDBJ whole genome shotgun (WGS) entry which is preliminary data.</text>
</comment>
<evidence type="ECO:0000256" key="2">
    <source>
        <dbReference type="ARBA" id="ARBA00022670"/>
    </source>
</evidence>
<proteinExistence type="inferred from homology"/>
<dbReference type="Gene3D" id="3.30.830.10">
    <property type="entry name" value="Metalloenzyme, LuxS/M16 peptidase-like"/>
    <property type="match status" value="2"/>
</dbReference>
<evidence type="ECO:0008006" key="12">
    <source>
        <dbReference type="Google" id="ProtNLM"/>
    </source>
</evidence>
<keyword evidence="11" id="KW-1185">Reference proteome</keyword>
<dbReference type="PANTHER" id="PTHR43690">
    <property type="entry name" value="NARDILYSIN"/>
    <property type="match status" value="1"/>
</dbReference>
<dbReference type="STRING" id="1691903.A9B99_07360"/>
<evidence type="ECO:0000256" key="1">
    <source>
        <dbReference type="ARBA" id="ARBA00007261"/>
    </source>
</evidence>
<dbReference type="Pfam" id="PF05193">
    <property type="entry name" value="Peptidase_M16_C"/>
    <property type="match status" value="1"/>
</dbReference>
<evidence type="ECO:0000256" key="5">
    <source>
        <dbReference type="ARBA" id="ARBA00023049"/>
    </source>
</evidence>
<accession>A0A1B7L3Y8</accession>
<dbReference type="PANTHER" id="PTHR43690:SF17">
    <property type="entry name" value="PROTEIN YHJJ"/>
    <property type="match status" value="1"/>
</dbReference>
<dbReference type="AlphaFoldDB" id="A0A1B7L3Y8"/>
<feature type="region of interest" description="Disordered" evidence="6">
    <location>
        <begin position="474"/>
        <end position="500"/>
    </location>
</feature>
<dbReference type="InterPro" id="IPR050626">
    <property type="entry name" value="Peptidase_M16"/>
</dbReference>
<keyword evidence="2" id="KW-0645">Protease</keyword>
<evidence type="ECO:0000256" key="6">
    <source>
        <dbReference type="SAM" id="MobiDB-lite"/>
    </source>
</evidence>
<evidence type="ECO:0000256" key="4">
    <source>
        <dbReference type="ARBA" id="ARBA00022833"/>
    </source>
</evidence>